<keyword evidence="2" id="KW-1185">Reference proteome</keyword>
<sequence>MWQCWTEGVKEPKVFLMWPRASVGLSCSSYRCTKASVSADITPVFSMPKLNFIISLPAMLSTNRHVTLRQQYIVQDTNLP</sequence>
<reference evidence="1 2" key="1">
    <citation type="submission" date="2019-05" db="EMBL/GenBank/DDBJ databases">
        <title>Another draft genome of Portunus trituberculatus and its Hox gene families provides insights of decapod evolution.</title>
        <authorList>
            <person name="Jeong J.-H."/>
            <person name="Song I."/>
            <person name="Kim S."/>
            <person name="Choi T."/>
            <person name="Kim D."/>
            <person name="Ryu S."/>
            <person name="Kim W."/>
        </authorList>
    </citation>
    <scope>NUCLEOTIDE SEQUENCE [LARGE SCALE GENOMIC DNA]</scope>
    <source>
        <tissue evidence="1">Muscle</tissue>
    </source>
</reference>
<name>A0A5B7CTI9_PORTR</name>
<comment type="caution">
    <text evidence="1">The sequence shown here is derived from an EMBL/GenBank/DDBJ whole genome shotgun (WGS) entry which is preliminary data.</text>
</comment>
<protein>
    <submittedName>
        <fullName evidence="1">Uncharacterized protein</fullName>
    </submittedName>
</protein>
<gene>
    <name evidence="1" type="ORF">E2C01_005759</name>
</gene>
<dbReference type="AlphaFoldDB" id="A0A5B7CTI9"/>
<evidence type="ECO:0000313" key="1">
    <source>
        <dbReference type="EMBL" id="MPC13042.1"/>
    </source>
</evidence>
<dbReference type="EMBL" id="VSRR010000254">
    <property type="protein sequence ID" value="MPC13042.1"/>
    <property type="molecule type" value="Genomic_DNA"/>
</dbReference>
<dbReference type="Proteomes" id="UP000324222">
    <property type="component" value="Unassembled WGS sequence"/>
</dbReference>
<evidence type="ECO:0000313" key="2">
    <source>
        <dbReference type="Proteomes" id="UP000324222"/>
    </source>
</evidence>
<proteinExistence type="predicted"/>
<accession>A0A5B7CTI9</accession>
<organism evidence="1 2">
    <name type="scientific">Portunus trituberculatus</name>
    <name type="common">Swimming crab</name>
    <name type="synonym">Neptunus trituberculatus</name>
    <dbReference type="NCBI Taxonomy" id="210409"/>
    <lineage>
        <taxon>Eukaryota</taxon>
        <taxon>Metazoa</taxon>
        <taxon>Ecdysozoa</taxon>
        <taxon>Arthropoda</taxon>
        <taxon>Crustacea</taxon>
        <taxon>Multicrustacea</taxon>
        <taxon>Malacostraca</taxon>
        <taxon>Eumalacostraca</taxon>
        <taxon>Eucarida</taxon>
        <taxon>Decapoda</taxon>
        <taxon>Pleocyemata</taxon>
        <taxon>Brachyura</taxon>
        <taxon>Eubrachyura</taxon>
        <taxon>Portunoidea</taxon>
        <taxon>Portunidae</taxon>
        <taxon>Portuninae</taxon>
        <taxon>Portunus</taxon>
    </lineage>
</organism>